<dbReference type="PROSITE" id="PS00383">
    <property type="entry name" value="TYR_PHOSPHATASE_1"/>
    <property type="match status" value="1"/>
</dbReference>
<dbReference type="Gene3D" id="3.90.190.10">
    <property type="entry name" value="Protein tyrosine phosphatase superfamily"/>
    <property type="match status" value="1"/>
</dbReference>
<dbReference type="AlphaFoldDB" id="A0A9X2F6I6"/>
<keyword evidence="3" id="KW-1185">Reference proteome</keyword>
<dbReference type="EMBL" id="JAMXLR010000006">
    <property type="protein sequence ID" value="MCO6042684.1"/>
    <property type="molecule type" value="Genomic_DNA"/>
</dbReference>
<dbReference type="Proteomes" id="UP001155241">
    <property type="component" value="Unassembled WGS sequence"/>
</dbReference>
<accession>A0A9X2F6I6</accession>
<reference evidence="2" key="1">
    <citation type="submission" date="2022-06" db="EMBL/GenBank/DDBJ databases">
        <title>Aeoliella straminimaris, a novel planctomycete from sediments.</title>
        <authorList>
            <person name="Vitorino I.R."/>
            <person name="Lage O.M."/>
        </authorList>
    </citation>
    <scope>NUCLEOTIDE SEQUENCE</scope>
    <source>
        <strain evidence="2">ICT_H6.2</strain>
    </source>
</reference>
<proteinExistence type="predicted"/>
<organism evidence="2 3">
    <name type="scientific">Aeoliella straminimaris</name>
    <dbReference type="NCBI Taxonomy" id="2954799"/>
    <lineage>
        <taxon>Bacteria</taxon>
        <taxon>Pseudomonadati</taxon>
        <taxon>Planctomycetota</taxon>
        <taxon>Planctomycetia</taxon>
        <taxon>Pirellulales</taxon>
        <taxon>Lacipirellulaceae</taxon>
        <taxon>Aeoliella</taxon>
    </lineage>
</organism>
<evidence type="ECO:0000313" key="2">
    <source>
        <dbReference type="EMBL" id="MCO6042684.1"/>
    </source>
</evidence>
<dbReference type="InterPro" id="IPR016130">
    <property type="entry name" value="Tyr_Pase_AS"/>
</dbReference>
<sequence>MNKSDCVVRDVRHANYQGFYRLREVTEVIVCSREHAEEFECSVPWACISIVSLGDERPEMSEENRVDLLELSFDDITKEHPQGRLFSDSDAADILDFVAANCRRARVVMVHCEEGVSRSSAVAAAVAQSLGLDAEPFLGGDYDPNQRVLSLLWERLAQVR</sequence>
<dbReference type="SUPFAM" id="SSF52799">
    <property type="entry name" value="(Phosphotyrosine protein) phosphatases II"/>
    <property type="match status" value="1"/>
</dbReference>
<name>A0A9X2F6I6_9BACT</name>
<evidence type="ECO:0000313" key="3">
    <source>
        <dbReference type="Proteomes" id="UP001155241"/>
    </source>
</evidence>
<comment type="caution">
    <text evidence="2">The sequence shown here is derived from an EMBL/GenBank/DDBJ whole genome shotgun (WGS) entry which is preliminary data.</text>
</comment>
<protein>
    <recommendedName>
        <fullName evidence="1">Tyrosine specific protein phosphatases domain-containing protein</fullName>
    </recommendedName>
</protein>
<evidence type="ECO:0000259" key="1">
    <source>
        <dbReference type="PROSITE" id="PS50056"/>
    </source>
</evidence>
<dbReference type="RefSeq" id="WP_252850780.1">
    <property type="nucleotide sequence ID" value="NZ_JAMXLR010000006.1"/>
</dbReference>
<dbReference type="InterPro" id="IPR029021">
    <property type="entry name" value="Prot-tyrosine_phosphatase-like"/>
</dbReference>
<gene>
    <name evidence="2" type="ORF">NG895_02080</name>
</gene>
<dbReference type="InterPro" id="IPR000387">
    <property type="entry name" value="Tyr_Pase_dom"/>
</dbReference>
<dbReference type="PROSITE" id="PS50056">
    <property type="entry name" value="TYR_PHOSPHATASE_2"/>
    <property type="match status" value="1"/>
</dbReference>
<feature type="domain" description="Tyrosine specific protein phosphatases" evidence="1">
    <location>
        <begin position="92"/>
        <end position="160"/>
    </location>
</feature>